<dbReference type="EMBL" id="CM007386">
    <property type="protein sequence ID" value="ONK66425.1"/>
    <property type="molecule type" value="Genomic_DNA"/>
</dbReference>
<dbReference type="Proteomes" id="UP000243459">
    <property type="component" value="Chromosome 6"/>
</dbReference>
<feature type="compositionally biased region" description="Low complexity" evidence="1">
    <location>
        <begin position="73"/>
        <end position="84"/>
    </location>
</feature>
<dbReference type="PROSITE" id="PS51257">
    <property type="entry name" value="PROKAR_LIPOPROTEIN"/>
    <property type="match status" value="1"/>
</dbReference>
<dbReference type="Gramene" id="ONK66425">
    <property type="protein sequence ID" value="ONK66425"/>
    <property type="gene ID" value="A4U43_C06F7830"/>
</dbReference>
<feature type="compositionally biased region" description="Polar residues" evidence="1">
    <location>
        <begin position="52"/>
        <end position="66"/>
    </location>
</feature>
<gene>
    <name evidence="2" type="ORF">A4U43_C06F7830</name>
</gene>
<evidence type="ECO:0000313" key="2">
    <source>
        <dbReference type="EMBL" id="ONK66425.1"/>
    </source>
</evidence>
<protein>
    <submittedName>
        <fullName evidence="2">Uncharacterized protein</fullName>
    </submittedName>
</protein>
<reference evidence="3" key="1">
    <citation type="journal article" date="2017" name="Nat. Commun.">
        <title>The asparagus genome sheds light on the origin and evolution of a young Y chromosome.</title>
        <authorList>
            <person name="Harkess A."/>
            <person name="Zhou J."/>
            <person name="Xu C."/>
            <person name="Bowers J.E."/>
            <person name="Van der Hulst R."/>
            <person name="Ayyampalayam S."/>
            <person name="Mercati F."/>
            <person name="Riccardi P."/>
            <person name="McKain M.R."/>
            <person name="Kakrana A."/>
            <person name="Tang H."/>
            <person name="Ray J."/>
            <person name="Groenendijk J."/>
            <person name="Arikit S."/>
            <person name="Mathioni S.M."/>
            <person name="Nakano M."/>
            <person name="Shan H."/>
            <person name="Telgmann-Rauber A."/>
            <person name="Kanno A."/>
            <person name="Yue Z."/>
            <person name="Chen H."/>
            <person name="Li W."/>
            <person name="Chen Y."/>
            <person name="Xu X."/>
            <person name="Zhang Y."/>
            <person name="Luo S."/>
            <person name="Chen H."/>
            <person name="Gao J."/>
            <person name="Mao Z."/>
            <person name="Pires J.C."/>
            <person name="Luo M."/>
            <person name="Kudrna D."/>
            <person name="Wing R.A."/>
            <person name="Meyers B.C."/>
            <person name="Yi K."/>
            <person name="Kong H."/>
            <person name="Lavrijsen P."/>
            <person name="Sunseri F."/>
            <person name="Falavigna A."/>
            <person name="Ye Y."/>
            <person name="Leebens-Mack J.H."/>
            <person name="Chen G."/>
        </authorList>
    </citation>
    <scope>NUCLEOTIDE SEQUENCE [LARGE SCALE GENOMIC DNA]</scope>
    <source>
        <strain evidence="3">cv. DH0086</strain>
    </source>
</reference>
<name>A0A5P1EKA0_ASPOF</name>
<feature type="region of interest" description="Disordered" evidence="1">
    <location>
        <begin position="52"/>
        <end position="84"/>
    </location>
</feature>
<proteinExistence type="predicted"/>
<sequence>MQLQSTKHSAPQLHYSLTSTGCTLQYYSCNSSALPTSCRHATPAQHTTLIVSSSHTAPPIHSSSPTIAPPQHTGSSTSDSSTGDTFCLTISIPSRSSLLNQDNTHTPPPFHTTATASELAFRLHNNTTLLPPTPPHATATELALPTRKTIPTILPHHTATVVSESKRPPEAPPVAGIPIPTRPGLEEPLRLPHSVTILSLLHQWLTIDAIHYSNKKEYAS</sequence>
<evidence type="ECO:0000313" key="3">
    <source>
        <dbReference type="Proteomes" id="UP000243459"/>
    </source>
</evidence>
<keyword evidence="3" id="KW-1185">Reference proteome</keyword>
<dbReference type="AlphaFoldDB" id="A0A5P1EKA0"/>
<evidence type="ECO:0000256" key="1">
    <source>
        <dbReference type="SAM" id="MobiDB-lite"/>
    </source>
</evidence>
<accession>A0A5P1EKA0</accession>
<organism evidence="2 3">
    <name type="scientific">Asparagus officinalis</name>
    <name type="common">Garden asparagus</name>
    <dbReference type="NCBI Taxonomy" id="4686"/>
    <lineage>
        <taxon>Eukaryota</taxon>
        <taxon>Viridiplantae</taxon>
        <taxon>Streptophyta</taxon>
        <taxon>Embryophyta</taxon>
        <taxon>Tracheophyta</taxon>
        <taxon>Spermatophyta</taxon>
        <taxon>Magnoliopsida</taxon>
        <taxon>Liliopsida</taxon>
        <taxon>Asparagales</taxon>
        <taxon>Asparagaceae</taxon>
        <taxon>Asparagoideae</taxon>
        <taxon>Asparagus</taxon>
    </lineage>
</organism>